<dbReference type="EMBL" id="BAAANV010000037">
    <property type="protein sequence ID" value="GAA1544841.1"/>
    <property type="molecule type" value="Genomic_DNA"/>
</dbReference>
<evidence type="ECO:0000313" key="2">
    <source>
        <dbReference type="Proteomes" id="UP001501288"/>
    </source>
</evidence>
<evidence type="ECO:0000313" key="1">
    <source>
        <dbReference type="EMBL" id="GAA1544841.1"/>
    </source>
</evidence>
<protein>
    <submittedName>
        <fullName evidence="1">Uncharacterized protein</fullName>
    </submittedName>
</protein>
<organism evidence="1 2">
    <name type="scientific">Dermacoccus barathri</name>
    <dbReference type="NCBI Taxonomy" id="322601"/>
    <lineage>
        <taxon>Bacteria</taxon>
        <taxon>Bacillati</taxon>
        <taxon>Actinomycetota</taxon>
        <taxon>Actinomycetes</taxon>
        <taxon>Micrococcales</taxon>
        <taxon>Dermacoccaceae</taxon>
        <taxon>Dermacoccus</taxon>
    </lineage>
</organism>
<reference evidence="1 2" key="1">
    <citation type="journal article" date="2019" name="Int. J. Syst. Evol. Microbiol.">
        <title>The Global Catalogue of Microorganisms (GCM) 10K type strain sequencing project: providing services to taxonomists for standard genome sequencing and annotation.</title>
        <authorList>
            <consortium name="The Broad Institute Genomics Platform"/>
            <consortium name="The Broad Institute Genome Sequencing Center for Infectious Disease"/>
            <person name="Wu L."/>
            <person name="Ma J."/>
        </authorList>
    </citation>
    <scope>NUCLEOTIDE SEQUENCE [LARGE SCALE GENOMIC DNA]</scope>
    <source>
        <strain evidence="1 2">JCM 14588</strain>
    </source>
</reference>
<keyword evidence="2" id="KW-1185">Reference proteome</keyword>
<proteinExistence type="predicted"/>
<name>A0ABN2BQT5_9MICO</name>
<dbReference type="Proteomes" id="UP001501288">
    <property type="component" value="Unassembled WGS sequence"/>
</dbReference>
<accession>A0ABN2BQT5</accession>
<comment type="caution">
    <text evidence="1">The sequence shown here is derived from an EMBL/GenBank/DDBJ whole genome shotgun (WGS) entry which is preliminary data.</text>
</comment>
<sequence length="89" mass="9242">MRLSGEISRDGAFVRSTSTCVAPCSRAVSIGTFSLMPPSMYNSPSISTGGPPNTGRRAVARMAFCRLALSRIVFARSTDSPVAAAVAMG</sequence>
<gene>
    <name evidence="1" type="ORF">GCM10009762_17740</name>
</gene>